<feature type="domain" description="AB hydrolase-1" evidence="3">
    <location>
        <begin position="57"/>
        <end position="272"/>
    </location>
</feature>
<dbReference type="InterPro" id="IPR000073">
    <property type="entry name" value="AB_hydrolase_1"/>
</dbReference>
<evidence type="ECO:0000313" key="4">
    <source>
        <dbReference type="EMBL" id="TSH98691.1"/>
    </source>
</evidence>
<sequence>MRRRLAALLATPCLLLAAHAGFASETASAQANATLAQTTLVQRGDVQIEVHADGAGPTLLLLPSRGRGAEDFDVLVPGFVEAGYRVLRPEPRGIGRSRGPMDGITLHDYAEDVAAVLRHFDAAPAVIVGHAFGNWVARTTGVDHPDLVRGVVIVAAAAKNYPDGMAEHVARSADLSLPDDERLKSIQYAFFTPDFDASVWLHGWYPEVSRAQRKAGLATSQETWWSGGSAPLFDLQAGNDPFKPAASRNEVRDEFGERVTLAVIPDTGHALIPQAPQAVVDAIVAWERSLPDAEAVRARQE</sequence>
<name>A0A556B0G9_9BURK</name>
<keyword evidence="2" id="KW-0732">Signal</keyword>
<evidence type="ECO:0000256" key="1">
    <source>
        <dbReference type="ARBA" id="ARBA00022801"/>
    </source>
</evidence>
<dbReference type="Pfam" id="PF00561">
    <property type="entry name" value="Abhydrolase_1"/>
    <property type="match status" value="1"/>
</dbReference>
<dbReference type="PANTHER" id="PTHR43798">
    <property type="entry name" value="MONOACYLGLYCEROL LIPASE"/>
    <property type="match status" value="1"/>
</dbReference>
<dbReference type="PANTHER" id="PTHR43798:SF31">
    <property type="entry name" value="AB HYDROLASE SUPERFAMILY PROTEIN YCLE"/>
    <property type="match status" value="1"/>
</dbReference>
<keyword evidence="5" id="KW-1185">Reference proteome</keyword>
<protein>
    <submittedName>
        <fullName evidence="4">Alpha/beta hydrolase</fullName>
    </submittedName>
</protein>
<dbReference type="InterPro" id="IPR029058">
    <property type="entry name" value="AB_hydrolase_fold"/>
</dbReference>
<evidence type="ECO:0000259" key="3">
    <source>
        <dbReference type="Pfam" id="PF00561"/>
    </source>
</evidence>
<evidence type="ECO:0000313" key="5">
    <source>
        <dbReference type="Proteomes" id="UP000318405"/>
    </source>
</evidence>
<evidence type="ECO:0000256" key="2">
    <source>
        <dbReference type="SAM" id="SignalP"/>
    </source>
</evidence>
<dbReference type="SUPFAM" id="SSF53474">
    <property type="entry name" value="alpha/beta-Hydrolases"/>
    <property type="match status" value="1"/>
</dbReference>
<gene>
    <name evidence="4" type="ORF">FOZ76_02205</name>
</gene>
<dbReference type="Gene3D" id="3.40.50.1820">
    <property type="entry name" value="alpha/beta hydrolase"/>
    <property type="match status" value="1"/>
</dbReference>
<dbReference type="InterPro" id="IPR050266">
    <property type="entry name" value="AB_hydrolase_sf"/>
</dbReference>
<dbReference type="GO" id="GO:0016020">
    <property type="term" value="C:membrane"/>
    <property type="evidence" value="ECO:0007669"/>
    <property type="project" value="TreeGrafter"/>
</dbReference>
<accession>A0A556B0G9</accession>
<dbReference type="AlphaFoldDB" id="A0A556B0G9"/>
<organism evidence="4 5">
    <name type="scientific">Verticiella sediminum</name>
    <dbReference type="NCBI Taxonomy" id="1247510"/>
    <lineage>
        <taxon>Bacteria</taxon>
        <taxon>Pseudomonadati</taxon>
        <taxon>Pseudomonadota</taxon>
        <taxon>Betaproteobacteria</taxon>
        <taxon>Burkholderiales</taxon>
        <taxon>Alcaligenaceae</taxon>
        <taxon>Verticiella</taxon>
    </lineage>
</organism>
<comment type="caution">
    <text evidence="4">The sequence shown here is derived from an EMBL/GenBank/DDBJ whole genome shotgun (WGS) entry which is preliminary data.</text>
</comment>
<dbReference type="GO" id="GO:0016787">
    <property type="term" value="F:hydrolase activity"/>
    <property type="evidence" value="ECO:0007669"/>
    <property type="project" value="UniProtKB-KW"/>
</dbReference>
<dbReference type="OrthoDB" id="8632294at2"/>
<feature type="chain" id="PRO_5021864647" evidence="2">
    <location>
        <begin position="24"/>
        <end position="301"/>
    </location>
</feature>
<keyword evidence="1 4" id="KW-0378">Hydrolase</keyword>
<reference evidence="4 5" key="1">
    <citation type="submission" date="2019-07" db="EMBL/GenBank/DDBJ databases">
        <title>Qingshengfaniella alkalisoli gen. nov., sp. nov., isolated from saline soil.</title>
        <authorList>
            <person name="Xu L."/>
            <person name="Huang X.-X."/>
            <person name="Sun J.-Q."/>
        </authorList>
    </citation>
    <scope>NUCLEOTIDE SEQUENCE [LARGE SCALE GENOMIC DNA]</scope>
    <source>
        <strain evidence="4 5">DSM 27279</strain>
    </source>
</reference>
<dbReference type="EMBL" id="VLTJ01000004">
    <property type="protein sequence ID" value="TSH98691.1"/>
    <property type="molecule type" value="Genomic_DNA"/>
</dbReference>
<feature type="signal peptide" evidence="2">
    <location>
        <begin position="1"/>
        <end position="23"/>
    </location>
</feature>
<dbReference type="Proteomes" id="UP000318405">
    <property type="component" value="Unassembled WGS sequence"/>
</dbReference>
<proteinExistence type="predicted"/>